<keyword evidence="6" id="KW-0805">Transcription regulation</keyword>
<feature type="compositionally biased region" description="Polar residues" evidence="12">
    <location>
        <begin position="1508"/>
        <end position="1521"/>
    </location>
</feature>
<dbReference type="PANTHER" id="PTHR46567:SF1">
    <property type="entry name" value="MEDIATOR OF RNA POLYMERASE II TRANSCRIPTION SUBUNIT 12"/>
    <property type="match status" value="1"/>
</dbReference>
<evidence type="ECO:0000256" key="2">
    <source>
        <dbReference type="ARBA" id="ARBA00010289"/>
    </source>
</evidence>
<feature type="compositionally biased region" description="Low complexity" evidence="12">
    <location>
        <begin position="1469"/>
        <end position="1486"/>
    </location>
</feature>
<keyword evidence="9" id="KW-0539">Nucleus</keyword>
<keyword evidence="8" id="KW-0804">Transcription</keyword>
<dbReference type="GO" id="GO:0016592">
    <property type="term" value="C:mediator complex"/>
    <property type="evidence" value="ECO:0007669"/>
    <property type="project" value="InterPro"/>
</dbReference>
<sequence length="1571" mass="172830">MIPHSSAGGQSWGHPLRTFNGGPGRVDNAQMLGQYDQPDRSASLPQPPIRQPVVVDLTAGGPESQDREPPPKRPRLDVPSASHTSDTGAAVGETRSTPGSAISRPAVSWRGRPAWSFQAVVSEIPSHENRGDGTAGSKPPSPPPLPAQPWMNNFVAEPEGSGVVKSRESSPVGAVQTTPYRIEIPSVAPVYKGQKPADFAPWTGNHPEDVLSEQTAKQGYYDRTQVSQNESNTARPALYAQLKNRTGLQMLSSVFAAALEKRQSHNTIHAPSTFKPPPRVTLTDNKREAWLRDLANPSVPLRRLSRTIPHGIRGKILLDQCLGKWIPIARAVWLAKCVGANEIRAFKRKGTSGALAVGLEAKWVRDWTTNVQQFVEGVFAAPKSSDWKAKMTYAVGLTARLFSENLLDHDHFLEWFLSSFEAASIGTIPVWLLMLGVYWNSIMRYRRRGRRLAELLLQKVRQATEAKLTQLQPLIDRLSRFIKKLVLDHTSSMILPNSWETYHQQVSSALDLGNEAEKVLFQSLAERNARVQRPRHSKQTTQRSPHQRIVRLLDSIRSAQDLSSVFGYLDAFDDKAVLVFKLLEWLSTPFRHGLCRVYIGVRLLRKWKLAGVDIDSHILAFLSRGQNNQKLNMDQIYHVVSELVRSQTFSVGRYLQWLMARGVTNGSSSAEERKVKDLPIDIGLIAQLPVARLPEHVGNLRSTLLTRAGLSTSEENAAIDSVKEIISQRLPGIFGVHESASMALDSVPPNLPWAVKAEVGQWLRRAIAEHNRSAESTNRGAFPVGIASVVSALTPAEFYTVRDALESFGDISMLADVLKFASSCGDGTVLASVADTTNCHFDSLCVIGATTDLFRRLIDAYAGMKRFGMPSLDLIFSLIELGLRIPSDLNTVSILRQDLSRMENKAIMAASSPVSDHIPDGFGGVDPFFREKLDQLLQSGNVMDEPTLDAIFNILIKHLESGDGHENLSANDTCRYLAQLRSFHPKHFDGILARWVCGHLRSPERTILLRILPPLIGVGCVTIRAFLALAKKLALSKPATVPNAAQLPADLVQLLVSGDEDSKSFDLVSYRFQLAQQEFLNKNSEEALKIVCDAASSNAGSSSTGHTEMEHSIIMLLRDLLVRHPECAAQNGMQKLMDQYPAALSIVQKALDLLLGIESQSDGSSVLSKVEKLACMTDDFSLPFCQLKLQVLFHADSGSEDRTNIVDAMFKTAVSDCRAHRLHWVDLVALMSPDAVRQIRERAEKEFFSIPLLEEPVGDIPDSPDKLGSLETAKMYLTIIEELASSIPDSGAPSVAPVLVEKMDSLLHKIITMHNSTPAKGVANTDRSKLERALAFWFSALLRIIVLHRSAFSQPPPALKINPLHEQLRLLTSVFCIALSRLPGDILRLFPAADYFPHPTPAEGFRPCPGILLQTHALDVAASLIDIFPDEVRHQCARFLKEKCPSFVPFQNDSRFLYLLGPISDQYPANPHQASAPSPAASGSTPTPTPSLFSIAGSSTAQQSATTVSGPSTAPPDSNSMANRLRLQHRGRVVGPYPLRPWELLEDAAPFLGVNDTAVNLGFFDARRVRA</sequence>
<evidence type="ECO:0000256" key="5">
    <source>
        <dbReference type="ARBA" id="ARBA00022491"/>
    </source>
</evidence>
<evidence type="ECO:0000256" key="6">
    <source>
        <dbReference type="ARBA" id="ARBA00023015"/>
    </source>
</evidence>
<evidence type="ECO:0000256" key="11">
    <source>
        <dbReference type="ARBA" id="ARBA00032010"/>
    </source>
</evidence>
<dbReference type="InterPro" id="IPR057344">
    <property type="entry name" value="ARM_SRB8"/>
</dbReference>
<evidence type="ECO:0000313" key="15">
    <source>
        <dbReference type="Proteomes" id="UP000191408"/>
    </source>
</evidence>
<comment type="subunit">
    <text evidence="3">Component of the SRB8-11 complex, which itself associates with the Mediator complex.</text>
</comment>
<comment type="subcellular location">
    <subcellularLocation>
        <location evidence="1">Nucleus</location>
    </subcellularLocation>
</comment>
<feature type="compositionally biased region" description="Low complexity" evidence="12">
    <location>
        <begin position="1498"/>
        <end position="1507"/>
    </location>
</feature>
<comment type="similarity">
    <text evidence="2">Belongs to the Mediator complex subunit 12 family.</text>
</comment>
<dbReference type="Pfam" id="PF25326">
    <property type="entry name" value="ARM_SRB8"/>
    <property type="match status" value="1"/>
</dbReference>
<dbReference type="OrthoDB" id="20828at2759"/>
<evidence type="ECO:0000259" key="13">
    <source>
        <dbReference type="SMART" id="SM01281"/>
    </source>
</evidence>
<dbReference type="EMBL" id="MDYM01000002">
    <property type="protein sequence ID" value="OQD69691.1"/>
    <property type="molecule type" value="Genomic_DNA"/>
</dbReference>
<keyword evidence="15" id="KW-1185">Reference proteome</keyword>
<accession>A0A1V6NYB5</accession>
<feature type="region of interest" description="Disordered" evidence="12">
    <location>
        <begin position="1"/>
        <end position="107"/>
    </location>
</feature>
<evidence type="ECO:0000256" key="4">
    <source>
        <dbReference type="ARBA" id="ARBA00019622"/>
    </source>
</evidence>
<dbReference type="SMART" id="SM01281">
    <property type="entry name" value="Med12"/>
    <property type="match status" value="1"/>
</dbReference>
<proteinExistence type="inferred from homology"/>
<evidence type="ECO:0000256" key="3">
    <source>
        <dbReference type="ARBA" id="ARBA00011629"/>
    </source>
</evidence>
<evidence type="ECO:0000256" key="10">
    <source>
        <dbReference type="ARBA" id="ARBA00025661"/>
    </source>
</evidence>
<dbReference type="InterPro" id="IPR019035">
    <property type="entry name" value="Mediator_Med12"/>
</dbReference>
<keyword evidence="5" id="KW-0678">Repressor</keyword>
<feature type="region of interest" description="Disordered" evidence="12">
    <location>
        <begin position="126"/>
        <end position="148"/>
    </location>
</feature>
<evidence type="ECO:0000313" key="14">
    <source>
        <dbReference type="EMBL" id="OQD69691.1"/>
    </source>
</evidence>
<dbReference type="GO" id="GO:0006357">
    <property type="term" value="P:regulation of transcription by RNA polymerase II"/>
    <property type="evidence" value="ECO:0007669"/>
    <property type="project" value="InterPro"/>
</dbReference>
<reference evidence="15" key="1">
    <citation type="journal article" date="2017" name="Nat. Microbiol.">
        <title>Global analysis of biosynthetic gene clusters reveals vast potential of secondary metabolite production in Penicillium species.</title>
        <authorList>
            <person name="Nielsen J.C."/>
            <person name="Grijseels S."/>
            <person name="Prigent S."/>
            <person name="Ji B."/>
            <person name="Dainat J."/>
            <person name="Nielsen K.F."/>
            <person name="Frisvad J.C."/>
            <person name="Workman M."/>
            <person name="Nielsen J."/>
        </authorList>
    </citation>
    <scope>NUCLEOTIDE SEQUENCE [LARGE SCALE GENOMIC DNA]</scope>
    <source>
        <strain evidence="15">IBT 4502</strain>
    </source>
</reference>
<evidence type="ECO:0000256" key="1">
    <source>
        <dbReference type="ARBA" id="ARBA00004123"/>
    </source>
</evidence>
<evidence type="ECO:0000256" key="7">
    <source>
        <dbReference type="ARBA" id="ARBA00023159"/>
    </source>
</evidence>
<feature type="compositionally biased region" description="Basic and acidic residues" evidence="12">
    <location>
        <begin position="64"/>
        <end position="76"/>
    </location>
</feature>
<evidence type="ECO:0000256" key="12">
    <source>
        <dbReference type="SAM" id="MobiDB-lite"/>
    </source>
</evidence>
<gene>
    <name evidence="14" type="ORF">PENPOL_c002G06221</name>
</gene>
<dbReference type="PANTHER" id="PTHR46567">
    <property type="entry name" value="MEDIATOR OF RNA POLYMERASE II TRANSCRIPTION SUBUNIT 12"/>
    <property type="match status" value="1"/>
</dbReference>
<organism evidence="14 15">
    <name type="scientific">Penicillium polonicum</name>
    <dbReference type="NCBI Taxonomy" id="60169"/>
    <lineage>
        <taxon>Eukaryota</taxon>
        <taxon>Fungi</taxon>
        <taxon>Dikarya</taxon>
        <taxon>Ascomycota</taxon>
        <taxon>Pezizomycotina</taxon>
        <taxon>Eurotiomycetes</taxon>
        <taxon>Eurotiomycetidae</taxon>
        <taxon>Eurotiales</taxon>
        <taxon>Aspergillaceae</taxon>
        <taxon>Penicillium</taxon>
    </lineage>
</organism>
<protein>
    <recommendedName>
        <fullName evidence="4">Mediator of RNA polymerase II transcription subunit 12</fullName>
    </recommendedName>
    <alternativeName>
        <fullName evidence="11">Mediator complex subunit 12</fullName>
    </alternativeName>
</protein>
<comment type="caution">
    <text evidence="14">The sequence shown here is derived from an EMBL/GenBank/DDBJ whole genome shotgun (WGS) entry which is preliminary data.</text>
</comment>
<dbReference type="Proteomes" id="UP000191408">
    <property type="component" value="Unassembled WGS sequence"/>
</dbReference>
<feature type="region of interest" description="Disordered" evidence="12">
    <location>
        <begin position="1469"/>
        <end position="1521"/>
    </location>
</feature>
<evidence type="ECO:0000256" key="9">
    <source>
        <dbReference type="ARBA" id="ARBA00023242"/>
    </source>
</evidence>
<dbReference type="Pfam" id="PF09497">
    <property type="entry name" value="Med12"/>
    <property type="match status" value="1"/>
</dbReference>
<name>A0A1V6NYB5_PENPO</name>
<dbReference type="STRING" id="60169.A0A1V6NYB5"/>
<comment type="function">
    <text evidence="10">Component of the SRB8-11 complex. The SRB8-11 complex is a regulatory module of the Mediator complex which is itself involved in regulation of basal and activated RNA polymerase II-dependent transcription. The SRB8-11 complex may be involved in the transcriptional repression of a subset of genes regulated by Mediator. It may inhibit the association of the Mediator complex with RNA polymerase II to form the holoenzyme complex.</text>
</comment>
<keyword evidence="7" id="KW-0010">Activator</keyword>
<dbReference type="GO" id="GO:0003712">
    <property type="term" value="F:transcription coregulator activity"/>
    <property type="evidence" value="ECO:0007669"/>
    <property type="project" value="InterPro"/>
</dbReference>
<feature type="domain" description="Mediator complex subunit Med12" evidence="13">
    <location>
        <begin position="273"/>
        <end position="336"/>
    </location>
</feature>
<evidence type="ECO:0000256" key="8">
    <source>
        <dbReference type="ARBA" id="ARBA00023163"/>
    </source>
</evidence>